<sequence length="239" mass="26950">MALFFRREMAHGGNLIDGDLEDGELSSSCSDSEMAAVSATARPQFLQHLANRTAAETSAAAYRSSVKPLESSESDSSDEEEASWRRKRQKLSNRPCATPRSKPGGRKVNNIWGTVVQEQCQDAIAAELGIFGMEGEVSMSSRNVETYNYVLARKLMEKERERDKDEVCMLDEQLEEYMTGRNSEERLGGDAKRKRSVERLGPRAEMDIKGRYEITENDPEDTVVDEIAYRLQEPKKDLI</sequence>
<dbReference type="Proteomes" id="UP000007303">
    <property type="component" value="Unassembled WGS sequence"/>
</dbReference>
<organism evidence="2 3">
    <name type="scientific">Tetraodon nigroviridis</name>
    <name type="common">Spotted green pufferfish</name>
    <name type="synonym">Chelonodon nigroviridis</name>
    <dbReference type="NCBI Taxonomy" id="99883"/>
    <lineage>
        <taxon>Eukaryota</taxon>
        <taxon>Metazoa</taxon>
        <taxon>Chordata</taxon>
        <taxon>Craniata</taxon>
        <taxon>Vertebrata</taxon>
        <taxon>Euteleostomi</taxon>
        <taxon>Actinopterygii</taxon>
        <taxon>Neopterygii</taxon>
        <taxon>Teleostei</taxon>
        <taxon>Neoteleostei</taxon>
        <taxon>Acanthomorphata</taxon>
        <taxon>Eupercaria</taxon>
        <taxon>Tetraodontiformes</taxon>
        <taxon>Tetradontoidea</taxon>
        <taxon>Tetraodontidae</taxon>
        <taxon>Tetraodon</taxon>
    </lineage>
</organism>
<dbReference type="Ensembl" id="ENSTNIT00000023033.1">
    <property type="protein sequence ID" value="ENSTNIP00000022792.1"/>
    <property type="gene ID" value="ENSTNIG00000019561.1"/>
</dbReference>
<dbReference type="STRING" id="99883.ENSTNIP00000022792"/>
<feature type="compositionally biased region" description="Acidic residues" evidence="1">
    <location>
        <begin position="72"/>
        <end position="81"/>
    </location>
</feature>
<dbReference type="AlphaFoldDB" id="H3DQJ3"/>
<dbReference type="GO" id="GO:0006408">
    <property type="term" value="P:snRNA export from nucleus"/>
    <property type="evidence" value="ECO:0007669"/>
    <property type="project" value="InterPro"/>
</dbReference>
<evidence type="ECO:0000313" key="3">
    <source>
        <dbReference type="Proteomes" id="UP000007303"/>
    </source>
</evidence>
<evidence type="ECO:0000313" key="2">
    <source>
        <dbReference type="Ensembl" id="ENSTNIP00000022792.1"/>
    </source>
</evidence>
<protein>
    <submittedName>
        <fullName evidence="2">Phosphorylated adaptor for RNA export</fullName>
    </submittedName>
</protein>
<reference evidence="2" key="2">
    <citation type="submission" date="2025-08" db="UniProtKB">
        <authorList>
            <consortium name="Ensembl"/>
        </authorList>
    </citation>
    <scope>IDENTIFICATION</scope>
</reference>
<dbReference type="PANTHER" id="PTHR13135">
    <property type="entry name" value="CYTOSOLIC RESINIFERATOXIN BINDING PROTEIN RBP-26"/>
    <property type="match status" value="1"/>
</dbReference>
<dbReference type="GO" id="GO:0005634">
    <property type="term" value="C:nucleus"/>
    <property type="evidence" value="ECO:0007669"/>
    <property type="project" value="TreeGrafter"/>
</dbReference>
<feature type="region of interest" description="Disordered" evidence="1">
    <location>
        <begin position="60"/>
        <end position="107"/>
    </location>
</feature>
<name>H3DQJ3_TETNG</name>
<proteinExistence type="predicted"/>
<evidence type="ECO:0000256" key="1">
    <source>
        <dbReference type="SAM" id="MobiDB-lite"/>
    </source>
</evidence>
<dbReference type="HOGENOM" id="CLU_058840_0_0_1"/>
<dbReference type="OMA" id="TEVDHSH"/>
<keyword evidence="3" id="KW-1185">Reference proteome</keyword>
<dbReference type="InParanoid" id="H3DQJ3"/>
<reference evidence="3" key="1">
    <citation type="journal article" date="2004" name="Nature">
        <title>Genome duplication in the teleost fish Tetraodon nigroviridis reveals the early vertebrate proto-karyotype.</title>
        <authorList>
            <person name="Jaillon O."/>
            <person name="Aury J.-M."/>
            <person name="Brunet F."/>
            <person name="Petit J.-L."/>
            <person name="Stange-Thomann N."/>
            <person name="Mauceli E."/>
            <person name="Bouneau L."/>
            <person name="Fischer C."/>
            <person name="Ozouf-Costaz C."/>
            <person name="Bernot A."/>
            <person name="Nicaud S."/>
            <person name="Jaffe D."/>
            <person name="Fisher S."/>
            <person name="Lutfalla G."/>
            <person name="Dossat C."/>
            <person name="Segurens B."/>
            <person name="Dasilva C."/>
            <person name="Salanoubat M."/>
            <person name="Levy M."/>
            <person name="Boudet N."/>
            <person name="Castellano S."/>
            <person name="Anthouard V."/>
            <person name="Jubin C."/>
            <person name="Castelli V."/>
            <person name="Katinka M."/>
            <person name="Vacherie B."/>
            <person name="Biemont C."/>
            <person name="Skalli Z."/>
            <person name="Cattolico L."/>
            <person name="Poulain J."/>
            <person name="De Berardinis V."/>
            <person name="Cruaud C."/>
            <person name="Duprat S."/>
            <person name="Brottier P."/>
            <person name="Coutanceau J.-P."/>
            <person name="Gouzy J."/>
            <person name="Parra G."/>
            <person name="Lardier G."/>
            <person name="Chapple C."/>
            <person name="McKernan K.J."/>
            <person name="McEwan P."/>
            <person name="Bosak S."/>
            <person name="Kellis M."/>
            <person name="Volff J.-N."/>
            <person name="Guigo R."/>
            <person name="Zody M.C."/>
            <person name="Mesirov J."/>
            <person name="Lindblad-Toh K."/>
            <person name="Birren B."/>
            <person name="Nusbaum C."/>
            <person name="Kahn D."/>
            <person name="Robinson-Rechavi M."/>
            <person name="Laudet V."/>
            <person name="Schachter V."/>
            <person name="Quetier F."/>
            <person name="Saurin W."/>
            <person name="Scarpelli C."/>
            <person name="Wincker P."/>
            <person name="Lander E.S."/>
            <person name="Weissenbach J."/>
            <person name="Roest Crollius H."/>
        </authorList>
    </citation>
    <scope>NUCLEOTIDE SEQUENCE [LARGE SCALE GENOMIC DNA]</scope>
</reference>
<accession>H3DQJ3</accession>
<reference evidence="2" key="3">
    <citation type="submission" date="2025-09" db="UniProtKB">
        <authorList>
            <consortium name="Ensembl"/>
        </authorList>
    </citation>
    <scope>IDENTIFICATION</scope>
</reference>
<dbReference type="GeneTree" id="ENSGT00390000011084"/>
<dbReference type="InterPro" id="IPR039047">
    <property type="entry name" value="PHAX"/>
</dbReference>
<dbReference type="PANTHER" id="PTHR13135:SF0">
    <property type="entry name" value="PHOSPHORYLATED ADAPTER RNA EXPORT PROTEIN"/>
    <property type="match status" value="1"/>
</dbReference>